<dbReference type="EMBL" id="HACG01001008">
    <property type="protein sequence ID" value="CEK47873.1"/>
    <property type="molecule type" value="Transcribed_RNA"/>
</dbReference>
<feature type="region of interest" description="Disordered" evidence="1">
    <location>
        <begin position="1"/>
        <end position="49"/>
    </location>
</feature>
<organism evidence="2">
    <name type="scientific">Arion vulgaris</name>
    <dbReference type="NCBI Taxonomy" id="1028688"/>
    <lineage>
        <taxon>Eukaryota</taxon>
        <taxon>Metazoa</taxon>
        <taxon>Spiralia</taxon>
        <taxon>Lophotrochozoa</taxon>
        <taxon>Mollusca</taxon>
        <taxon>Gastropoda</taxon>
        <taxon>Heterobranchia</taxon>
        <taxon>Euthyneura</taxon>
        <taxon>Panpulmonata</taxon>
        <taxon>Eupulmonata</taxon>
        <taxon>Stylommatophora</taxon>
        <taxon>Helicina</taxon>
        <taxon>Arionoidea</taxon>
        <taxon>Arionidae</taxon>
        <taxon>Arion</taxon>
    </lineage>
</organism>
<gene>
    <name evidence="2" type="primary">ORF2504</name>
</gene>
<sequence length="203" mass="23065">QQSQRFGKSSNKDNYSVLEQGSNSHRLNEYSNTLSESTQKRHSESHTSVMYKDISNASFESSSEAASIRNPKLSSYLNQANSVQNRNQKKNGDQLRNGGGGVRSAKNGHNSRDGRGNDNSIQRSNENWRDKTSDSHGRDVNKQQSSKLEEMDLSSDFLLLLEENKIYTLKKKTLKFPKAKFFCRLCDSHLDLKEDCDKHIIDS</sequence>
<dbReference type="AlphaFoldDB" id="A0A0B6XVG6"/>
<feature type="non-terminal residue" evidence="2">
    <location>
        <position position="1"/>
    </location>
</feature>
<protein>
    <submittedName>
        <fullName evidence="2">Uncharacterized protein</fullName>
    </submittedName>
</protein>
<reference evidence="2" key="1">
    <citation type="submission" date="2014-12" db="EMBL/GenBank/DDBJ databases">
        <title>Insight into the proteome of Arion vulgaris.</title>
        <authorList>
            <person name="Aradska J."/>
            <person name="Bulat T."/>
            <person name="Smidak R."/>
            <person name="Sarate P."/>
            <person name="Gangsoo J."/>
            <person name="Sialana F."/>
            <person name="Bilban M."/>
            <person name="Lubec G."/>
        </authorList>
    </citation>
    <scope>NUCLEOTIDE SEQUENCE</scope>
    <source>
        <tissue evidence="2">Skin</tissue>
    </source>
</reference>
<feature type="compositionally biased region" description="Basic and acidic residues" evidence="1">
    <location>
        <begin position="126"/>
        <end position="141"/>
    </location>
</feature>
<name>A0A0B6XVG6_9EUPU</name>
<evidence type="ECO:0000313" key="2">
    <source>
        <dbReference type="EMBL" id="CEK47873.1"/>
    </source>
</evidence>
<feature type="compositionally biased region" description="Polar residues" evidence="1">
    <location>
        <begin position="1"/>
        <end position="37"/>
    </location>
</feature>
<accession>A0A0B6XVG6</accession>
<evidence type="ECO:0000256" key="1">
    <source>
        <dbReference type="SAM" id="MobiDB-lite"/>
    </source>
</evidence>
<proteinExistence type="predicted"/>
<feature type="non-terminal residue" evidence="2">
    <location>
        <position position="203"/>
    </location>
</feature>
<feature type="region of interest" description="Disordered" evidence="1">
    <location>
        <begin position="82"/>
        <end position="147"/>
    </location>
</feature>